<feature type="domain" description="Glycosyl transferase CAP10" evidence="11">
    <location>
        <begin position="299"/>
        <end position="549"/>
    </location>
</feature>
<evidence type="ECO:0000256" key="5">
    <source>
        <dbReference type="ARBA" id="ARBA00022692"/>
    </source>
</evidence>
<dbReference type="GO" id="GO:0031969">
    <property type="term" value="C:chloroplast membrane"/>
    <property type="evidence" value="ECO:0007669"/>
    <property type="project" value="UniProtKB-SubCell"/>
</dbReference>
<comment type="subcellular location">
    <subcellularLocation>
        <location evidence="1">Plastid</location>
        <location evidence="1">Chloroplast membrane</location>
        <topology evidence="1">Multi-pass membrane protein</topology>
    </subcellularLocation>
</comment>
<feature type="non-terminal residue" evidence="12">
    <location>
        <position position="628"/>
    </location>
</feature>
<dbReference type="OrthoDB" id="202415at2759"/>
<keyword evidence="7 10" id="KW-1133">Transmembrane helix</keyword>
<feature type="transmembrane region" description="Helical" evidence="10">
    <location>
        <begin position="16"/>
        <end position="36"/>
    </location>
</feature>
<evidence type="ECO:0000256" key="6">
    <source>
        <dbReference type="ARBA" id="ARBA00022946"/>
    </source>
</evidence>
<organism evidence="12 13">
    <name type="scientific">Coptis chinensis</name>
    <dbReference type="NCBI Taxonomy" id="261450"/>
    <lineage>
        <taxon>Eukaryota</taxon>
        <taxon>Viridiplantae</taxon>
        <taxon>Streptophyta</taxon>
        <taxon>Embryophyta</taxon>
        <taxon>Tracheophyta</taxon>
        <taxon>Spermatophyta</taxon>
        <taxon>Magnoliopsida</taxon>
        <taxon>Ranunculales</taxon>
        <taxon>Ranunculaceae</taxon>
        <taxon>Coptidoideae</taxon>
        <taxon>Coptis</taxon>
    </lineage>
</organism>
<accession>A0A835HJA9</accession>
<evidence type="ECO:0000256" key="4">
    <source>
        <dbReference type="ARBA" id="ARBA00022640"/>
    </source>
</evidence>
<dbReference type="InterPro" id="IPR006598">
    <property type="entry name" value="CAP10"/>
</dbReference>
<dbReference type="AlphaFoldDB" id="A0A835HJA9"/>
<dbReference type="PANTHER" id="PTHR12203">
    <property type="entry name" value="KDEL LYS-ASP-GLU-LEU CONTAINING - RELATED"/>
    <property type="match status" value="1"/>
</dbReference>
<dbReference type="Proteomes" id="UP000631114">
    <property type="component" value="Unassembled WGS sequence"/>
</dbReference>
<reference evidence="12 13" key="1">
    <citation type="submission" date="2020-10" db="EMBL/GenBank/DDBJ databases">
        <title>The Coptis chinensis genome and diversification of protoberbering-type alkaloids.</title>
        <authorList>
            <person name="Wang B."/>
            <person name="Shu S."/>
            <person name="Song C."/>
            <person name="Liu Y."/>
        </authorList>
    </citation>
    <scope>NUCLEOTIDE SEQUENCE [LARGE SCALE GENOMIC DNA]</scope>
    <source>
        <strain evidence="12">HL-2020</strain>
        <tissue evidence="12">Leaf</tissue>
    </source>
</reference>
<evidence type="ECO:0000256" key="10">
    <source>
        <dbReference type="SAM" id="Phobius"/>
    </source>
</evidence>
<evidence type="ECO:0000256" key="7">
    <source>
        <dbReference type="ARBA" id="ARBA00022989"/>
    </source>
</evidence>
<keyword evidence="5 10" id="KW-0812">Transmembrane</keyword>
<gene>
    <name evidence="12" type="ORF">IFM89_002509</name>
</gene>
<dbReference type="InterPro" id="IPR051091">
    <property type="entry name" value="O-Glucosyltr/Glycosyltrsf_90"/>
</dbReference>
<evidence type="ECO:0000256" key="1">
    <source>
        <dbReference type="ARBA" id="ARBA00004508"/>
    </source>
</evidence>
<keyword evidence="6" id="KW-0809">Transit peptide</keyword>
<dbReference type="SMART" id="SM00672">
    <property type="entry name" value="CAP10"/>
    <property type="match status" value="1"/>
</dbReference>
<evidence type="ECO:0000256" key="3">
    <source>
        <dbReference type="ARBA" id="ARBA00022528"/>
    </source>
</evidence>
<evidence type="ECO:0000259" key="11">
    <source>
        <dbReference type="SMART" id="SM00672"/>
    </source>
</evidence>
<evidence type="ECO:0000313" key="13">
    <source>
        <dbReference type="Proteomes" id="UP000631114"/>
    </source>
</evidence>
<feature type="region of interest" description="Disordered" evidence="9">
    <location>
        <begin position="141"/>
        <end position="164"/>
    </location>
</feature>
<evidence type="ECO:0000256" key="9">
    <source>
        <dbReference type="SAM" id="MobiDB-lite"/>
    </source>
</evidence>
<dbReference type="Pfam" id="PF11891">
    <property type="entry name" value="RETICULATA-like"/>
    <property type="match status" value="1"/>
</dbReference>
<dbReference type="EMBL" id="JADFTS010000006">
    <property type="protein sequence ID" value="KAF9600036.1"/>
    <property type="molecule type" value="Genomic_DNA"/>
</dbReference>
<keyword evidence="13" id="KW-1185">Reference proteome</keyword>
<feature type="compositionally biased region" description="Basic and acidic residues" evidence="9">
    <location>
        <begin position="141"/>
        <end position="155"/>
    </location>
</feature>
<dbReference type="PANTHER" id="PTHR12203:SF99">
    <property type="entry name" value="OS04G0534100 PROTEIN"/>
    <property type="match status" value="1"/>
</dbReference>
<keyword evidence="3" id="KW-0150">Chloroplast</keyword>
<keyword evidence="4" id="KW-0934">Plastid</keyword>
<evidence type="ECO:0000256" key="8">
    <source>
        <dbReference type="ARBA" id="ARBA00023136"/>
    </source>
</evidence>
<dbReference type="Pfam" id="PF05686">
    <property type="entry name" value="Glyco_transf_90"/>
    <property type="match status" value="1"/>
</dbReference>
<comment type="caution">
    <text evidence="12">The sequence shown here is derived from an EMBL/GenBank/DDBJ whole genome shotgun (WGS) entry which is preliminary data.</text>
</comment>
<keyword evidence="8 10" id="KW-0472">Membrane</keyword>
<evidence type="ECO:0000256" key="2">
    <source>
        <dbReference type="ARBA" id="ARBA00010793"/>
    </source>
</evidence>
<name>A0A835HJA9_9MAGN</name>
<evidence type="ECO:0000313" key="12">
    <source>
        <dbReference type="EMBL" id="KAF9600036.1"/>
    </source>
</evidence>
<comment type="similarity">
    <text evidence="2">Belongs to the RETICULATA family.</text>
</comment>
<sequence length="628" mass="72472">TAAEYEKRKEIFMKELDFVIADVVMAIVGDFMLVWLPAPTVSLRPPLVGSAGPIAKFFFSCPDNAFQDPLHVRPITHAIWLQGTEAWLNTFLATLYSGCARENGVACPWLQHWTAFQLCFGKASLRENSPILRAKALRAGDSKGSVKGDHGRKEAAGVQSGQSSQPIAIRESSAEYILVPKQCHKPHPKKTRIHYSLNCTTTNQTQTCPNNLPLVDQEPHSPSSMCPDYFSWMHEDLQPWKETGITMEMVESARRRANFRLVILNGKAFVEIYGRPYQTTRLVSTLWGILQLLKLYPKKLPDLDLMFNSDNDKPLIMKDSYTGPNATVPPPLFTYCADDATLNIVFPDWTFWGWPDINIKPWEFLLEELKEVNDKVKWTEREPYAYWKGNPRVAKTRQDLLKCKVTDKVDWKARLYVQDWDAERAGGYKKSNLADQCIHRYKIYIEGKAWSVSEKYILTCDSVTLIVKPQYYNHFTRGLVPMQHYWPIREDDKCRSIKFAVEWGNSHTEKAKEIGQAATNFMYENVAMEYVYDYMFHLLHEYAKLLKYKPTKPIKAIEFCSETMACTADGLVRKFMEDSMVRTPSDTMPCNLPSPMDPHSRITVDKRIEESVKQVEMWEKKYWDDLTK</sequence>
<dbReference type="InterPro" id="IPR021825">
    <property type="entry name" value="RETICULATA-related"/>
</dbReference>
<proteinExistence type="inferred from homology"/>
<protein>
    <recommendedName>
        <fullName evidence="11">Glycosyl transferase CAP10 domain-containing protein</fullName>
    </recommendedName>
</protein>